<reference evidence="3 4" key="1">
    <citation type="submission" date="2018-04" db="EMBL/GenBank/DDBJ databases">
        <authorList>
            <person name="Van Tyne D."/>
        </authorList>
    </citation>
    <scope>NUCLEOTIDE SEQUENCE [LARGE SCALE GENOMIC DNA]</scope>
    <source>
        <strain evidence="3 4">B2535</strain>
    </source>
</reference>
<dbReference type="RefSeq" id="WP_002380883.1">
    <property type="nucleotide sequence ID" value="NZ_BJTH01000032.1"/>
</dbReference>
<dbReference type="PANTHER" id="PTHR48100:SF5">
    <property type="entry name" value="HISTIDINE PHOSPHATASE FAMILY PROTEIN"/>
    <property type="match status" value="1"/>
</dbReference>
<dbReference type="EMBL" id="PZZH01000001">
    <property type="protein sequence ID" value="PTN78896.1"/>
    <property type="molecule type" value="Genomic_DNA"/>
</dbReference>
<dbReference type="PROSITE" id="PS00175">
    <property type="entry name" value="PG_MUTASE"/>
    <property type="match status" value="1"/>
</dbReference>
<dbReference type="InterPro" id="IPR001345">
    <property type="entry name" value="PG/BPGM_mutase_AS"/>
</dbReference>
<dbReference type="Proteomes" id="UP001173174">
    <property type="component" value="Unassembled WGS sequence"/>
</dbReference>
<reference evidence="2" key="3">
    <citation type="submission" date="2023-03" db="EMBL/GenBank/DDBJ databases">
        <authorList>
            <person name="Zajac M."/>
            <person name="Kwit R."/>
            <person name="Wasyl D."/>
        </authorList>
    </citation>
    <scope>NUCLEOTIDE SEQUENCE</scope>
    <source>
        <strain evidence="2">691B_2</strain>
    </source>
</reference>
<dbReference type="InterPro" id="IPR013078">
    <property type="entry name" value="His_Pase_superF_clade-1"/>
</dbReference>
<comment type="caution">
    <text evidence="3">The sequence shown here is derived from an EMBL/GenBank/DDBJ whole genome shotgun (WGS) entry which is preliminary data.</text>
</comment>
<reference evidence="2" key="2">
    <citation type="journal article" date="2023" name="Pathogens">
        <title>Prevalence of Enterococcus spp. and the Whole-Genome Characteristics of Enterococcus faecium and Enterococcus faecalis Strains Isolated from Free-Living Birds in Poland.</title>
        <authorList>
            <person name="Kwit R."/>
            <person name="Zajac M."/>
            <person name="Smialowska-Weglinska A."/>
            <person name="Skarzynska M."/>
            <person name="Bomba A."/>
            <person name="Lalak A."/>
            <person name="Skrzypiec E."/>
            <person name="Wojdat D."/>
            <person name="Koza W."/>
            <person name="Mikos-Wojewoda E."/>
            <person name="Pasim P."/>
            <person name="Skora M."/>
            <person name="Polak M."/>
            <person name="Wiacek J."/>
            <person name="Wasyl D."/>
        </authorList>
    </citation>
    <scope>NUCLEOTIDE SEQUENCE</scope>
    <source>
        <strain evidence="2">691B_2</strain>
    </source>
</reference>
<dbReference type="Proteomes" id="UP000244140">
    <property type="component" value="Unassembled WGS sequence"/>
</dbReference>
<sequence length="193" mass="22647">MKKTLYLMRHGQTLFNQQKKIQGWCDSPLTKQGIEQAKIAKEFFEKNGIVFDGAHTSTLERASDTLELITEINYERHKGLKEWNFGRLEAEHEYLNPPLPYRDFFVQYGGEEEIEFRKRVTKCLVNIMQKEQGKTILVVSHGAACRQFIREWAHLSDITPQAPIGNCSIMKFCFENDQFYLEEIINHDFSHLE</sequence>
<name>A0A6G3GHW5_ENTFL</name>
<dbReference type="GO" id="GO:0016791">
    <property type="term" value="F:phosphatase activity"/>
    <property type="evidence" value="ECO:0007669"/>
    <property type="project" value="TreeGrafter"/>
</dbReference>
<evidence type="ECO:0000313" key="4">
    <source>
        <dbReference type="Proteomes" id="UP000244140"/>
    </source>
</evidence>
<dbReference type="GO" id="GO:0005737">
    <property type="term" value="C:cytoplasm"/>
    <property type="evidence" value="ECO:0007669"/>
    <property type="project" value="TreeGrafter"/>
</dbReference>
<feature type="binding site" evidence="1">
    <location>
        <position position="61"/>
    </location>
    <ligand>
        <name>substrate</name>
    </ligand>
</feature>
<dbReference type="Gene3D" id="3.40.50.1240">
    <property type="entry name" value="Phosphoglycerate mutase-like"/>
    <property type="match status" value="1"/>
</dbReference>
<dbReference type="CDD" id="cd07067">
    <property type="entry name" value="HP_PGM_like"/>
    <property type="match status" value="1"/>
</dbReference>
<evidence type="ECO:0000313" key="2">
    <source>
        <dbReference type="EMBL" id="MDN3193635.1"/>
    </source>
</evidence>
<dbReference type="InterPro" id="IPR050275">
    <property type="entry name" value="PGM_Phosphatase"/>
</dbReference>
<evidence type="ECO:0000313" key="3">
    <source>
        <dbReference type="EMBL" id="PTN78896.1"/>
    </source>
</evidence>
<dbReference type="EMBL" id="JAREWH010000024">
    <property type="protein sequence ID" value="MDN3193635.1"/>
    <property type="molecule type" value="Genomic_DNA"/>
</dbReference>
<dbReference type="InterPro" id="IPR029033">
    <property type="entry name" value="His_PPase_superfam"/>
</dbReference>
<dbReference type="SMART" id="SM00855">
    <property type="entry name" value="PGAM"/>
    <property type="match status" value="1"/>
</dbReference>
<evidence type="ECO:0000256" key="1">
    <source>
        <dbReference type="PIRSR" id="PIRSR613078-2"/>
    </source>
</evidence>
<dbReference type="SUPFAM" id="SSF53254">
    <property type="entry name" value="Phosphoglycerate mutase-like"/>
    <property type="match status" value="1"/>
</dbReference>
<proteinExistence type="predicted"/>
<gene>
    <name evidence="3" type="ORF">DAI13_14450</name>
    <name evidence="2" type="ORF">P0E79_14260</name>
</gene>
<dbReference type="AlphaFoldDB" id="A0A6G3GHW5"/>
<protein>
    <submittedName>
        <fullName evidence="3">Histidine phosphatase family protein</fullName>
    </submittedName>
    <submittedName>
        <fullName evidence="2">Phosphoglycerate mutase family protein</fullName>
    </submittedName>
</protein>
<accession>A0A6G3GHW5</accession>
<dbReference type="Pfam" id="PF00300">
    <property type="entry name" value="His_Phos_1"/>
    <property type="match status" value="1"/>
</dbReference>
<organism evidence="3 4">
    <name type="scientific">Enterococcus faecalis</name>
    <name type="common">Streptococcus faecalis</name>
    <dbReference type="NCBI Taxonomy" id="1351"/>
    <lineage>
        <taxon>Bacteria</taxon>
        <taxon>Bacillati</taxon>
        <taxon>Bacillota</taxon>
        <taxon>Bacilli</taxon>
        <taxon>Lactobacillales</taxon>
        <taxon>Enterococcaceae</taxon>
        <taxon>Enterococcus</taxon>
    </lineage>
</organism>
<dbReference type="PANTHER" id="PTHR48100">
    <property type="entry name" value="BROAD-SPECIFICITY PHOSPHATASE YOR283W-RELATED"/>
    <property type="match status" value="1"/>
</dbReference>
<feature type="binding site" evidence="1">
    <location>
        <begin position="9"/>
        <end position="16"/>
    </location>
    <ligand>
        <name>substrate</name>
    </ligand>
</feature>